<accession>V5WME8</accession>
<dbReference type="InterPro" id="IPR050710">
    <property type="entry name" value="Band7/mec-2_domain"/>
</dbReference>
<dbReference type="PANTHER" id="PTHR43327">
    <property type="entry name" value="STOMATIN-LIKE PROTEIN 2, MITOCHONDRIAL"/>
    <property type="match status" value="1"/>
</dbReference>
<dbReference type="GO" id="GO:0008233">
    <property type="term" value="F:peptidase activity"/>
    <property type="evidence" value="ECO:0007669"/>
    <property type="project" value="UniProtKB-KW"/>
</dbReference>
<gene>
    <name evidence="4" type="ORF">L21SP2_3487</name>
</gene>
<dbReference type="InterPro" id="IPR032435">
    <property type="entry name" value="STML2-like_C"/>
</dbReference>
<dbReference type="Pfam" id="PF01145">
    <property type="entry name" value="Band_7"/>
    <property type="match status" value="1"/>
</dbReference>
<dbReference type="PANTHER" id="PTHR43327:SF10">
    <property type="entry name" value="STOMATIN-LIKE PROTEIN 2, MITOCHONDRIAL"/>
    <property type="match status" value="1"/>
</dbReference>
<dbReference type="AlphaFoldDB" id="V5WME8"/>
<proteinExistence type="inferred from homology"/>
<dbReference type="SMART" id="SM00244">
    <property type="entry name" value="PHB"/>
    <property type="match status" value="1"/>
</dbReference>
<dbReference type="GO" id="GO:0005886">
    <property type="term" value="C:plasma membrane"/>
    <property type="evidence" value="ECO:0007669"/>
    <property type="project" value="UniProtKB-ARBA"/>
</dbReference>
<dbReference type="CDD" id="cd08829">
    <property type="entry name" value="SPFH_paraslipin"/>
    <property type="match status" value="1"/>
</dbReference>
<dbReference type="InterPro" id="IPR036013">
    <property type="entry name" value="Band_7/SPFH_dom_sf"/>
</dbReference>
<keyword evidence="4" id="KW-0378">Hydrolase</keyword>
<evidence type="ECO:0000259" key="3">
    <source>
        <dbReference type="SMART" id="SM00244"/>
    </source>
</evidence>
<dbReference type="PRINTS" id="PR00721">
    <property type="entry name" value="STOMATIN"/>
</dbReference>
<feature type="domain" description="Band 7" evidence="3">
    <location>
        <begin position="24"/>
        <end position="182"/>
    </location>
</feature>
<sequence>MSGMFLINILLAGFGLTIVISVIRSIQIIPSKTVRVVERLGKYSTTMEAGLHLLIPFIDKVRYQHSLKEQALDVPSQSCFTLDNVKIQVDGVLYFQVMDPKKASYGITNYRLATIYLAQTTMRSVIGKLDLDKTFEEREQINAAILKEVDEATDPWGVKVTRYEIKDITVPPDILQAMEVQMRADRDRRAVIARSEGERDSKVNHSLGEMEENINRSEGIKEQLINEAQGRASEILAIAKASANSIRTLAKAISVEGGDDALNLQIMEGYLQSMKSLAKKDTQVVLPVDLTQIDETLEKLKKISITSGKES</sequence>
<dbReference type="EMBL" id="CP006939">
    <property type="protein sequence ID" value="AHC16823.1"/>
    <property type="molecule type" value="Genomic_DNA"/>
</dbReference>
<dbReference type="PATRIC" id="fig|1307761.3.peg.3476"/>
<keyword evidence="4" id="KW-0645">Protease</keyword>
<name>V5WME8_9SPIO</name>
<dbReference type="OrthoDB" id="9809197at2"/>
<dbReference type="Gene3D" id="3.30.479.30">
    <property type="entry name" value="Band 7 domain"/>
    <property type="match status" value="1"/>
</dbReference>
<comment type="similarity">
    <text evidence="2">Belongs to the band 7/mec-2 family.</text>
</comment>
<dbReference type="KEGG" id="slr:L21SP2_3487"/>
<reference evidence="4 5" key="1">
    <citation type="journal article" date="2015" name="Stand. Genomic Sci.">
        <title>Complete genome sequence and description of Salinispira pacifica gen. nov., sp. nov., a novel spirochaete isolated form a hypersaline microbial mat.</title>
        <authorList>
            <person name="Ben Hania W."/>
            <person name="Joseph M."/>
            <person name="Schumann P."/>
            <person name="Bunk B."/>
            <person name="Fiebig A."/>
            <person name="Sproer C."/>
            <person name="Klenk H.P."/>
            <person name="Fardeau M.L."/>
            <person name="Spring S."/>
        </authorList>
    </citation>
    <scope>NUCLEOTIDE SEQUENCE [LARGE SCALE GENOMIC DNA]</scope>
    <source>
        <strain evidence="4 5">L21-RPul-D2</strain>
    </source>
</reference>
<protein>
    <submittedName>
        <fullName evidence="4">Putative membrane protease subunit YbbK</fullName>
    </submittedName>
</protein>
<keyword evidence="5" id="KW-1185">Reference proteome</keyword>
<dbReference type="STRING" id="1307761.L21SP2_3487"/>
<dbReference type="RefSeq" id="WP_024269709.1">
    <property type="nucleotide sequence ID" value="NC_023035.1"/>
</dbReference>
<comment type="subcellular location">
    <subcellularLocation>
        <location evidence="1">Membrane</location>
        <topology evidence="1">Single-pass membrane protein</topology>
    </subcellularLocation>
</comment>
<dbReference type="GO" id="GO:0006508">
    <property type="term" value="P:proteolysis"/>
    <property type="evidence" value="ECO:0007669"/>
    <property type="project" value="UniProtKB-KW"/>
</dbReference>
<evidence type="ECO:0000313" key="5">
    <source>
        <dbReference type="Proteomes" id="UP000018680"/>
    </source>
</evidence>
<dbReference type="Proteomes" id="UP000018680">
    <property type="component" value="Chromosome"/>
</dbReference>
<dbReference type="Pfam" id="PF16200">
    <property type="entry name" value="Band_7_C"/>
    <property type="match status" value="1"/>
</dbReference>
<dbReference type="HOGENOM" id="CLU_024949_2_2_12"/>
<dbReference type="GO" id="GO:0098552">
    <property type="term" value="C:side of membrane"/>
    <property type="evidence" value="ECO:0007669"/>
    <property type="project" value="UniProtKB-ARBA"/>
</dbReference>
<evidence type="ECO:0000256" key="2">
    <source>
        <dbReference type="ARBA" id="ARBA00008164"/>
    </source>
</evidence>
<dbReference type="InterPro" id="IPR001107">
    <property type="entry name" value="Band_7"/>
</dbReference>
<organism evidence="4 5">
    <name type="scientific">Salinispira pacifica</name>
    <dbReference type="NCBI Taxonomy" id="1307761"/>
    <lineage>
        <taxon>Bacteria</taxon>
        <taxon>Pseudomonadati</taxon>
        <taxon>Spirochaetota</taxon>
        <taxon>Spirochaetia</taxon>
        <taxon>Spirochaetales</taxon>
        <taxon>Spirochaetaceae</taxon>
        <taxon>Salinispira</taxon>
    </lineage>
</organism>
<evidence type="ECO:0000313" key="4">
    <source>
        <dbReference type="EMBL" id="AHC16823.1"/>
    </source>
</evidence>
<dbReference type="InterPro" id="IPR001972">
    <property type="entry name" value="Stomatin_HflK_fam"/>
</dbReference>
<dbReference type="FunFam" id="3.30.479.30:FF:000004">
    <property type="entry name" value="Putative membrane protease family, stomatin"/>
    <property type="match status" value="1"/>
</dbReference>
<evidence type="ECO:0000256" key="1">
    <source>
        <dbReference type="ARBA" id="ARBA00004167"/>
    </source>
</evidence>
<dbReference type="eggNOG" id="COG0330">
    <property type="taxonomic scope" value="Bacteria"/>
</dbReference>
<dbReference type="SUPFAM" id="SSF117892">
    <property type="entry name" value="Band 7/SPFH domain"/>
    <property type="match status" value="1"/>
</dbReference>